<organism evidence="1">
    <name type="scientific">Spongospora subterranea</name>
    <dbReference type="NCBI Taxonomy" id="70186"/>
    <lineage>
        <taxon>Eukaryota</taxon>
        <taxon>Sar</taxon>
        <taxon>Rhizaria</taxon>
        <taxon>Endomyxa</taxon>
        <taxon>Phytomyxea</taxon>
        <taxon>Plasmodiophorida</taxon>
        <taxon>Plasmodiophoridae</taxon>
        <taxon>Spongospora</taxon>
    </lineage>
</organism>
<sequence>MTLFVSQHYTSIDDLVARTSSRLSQSAKAKLDISPSSLQSIKDDLDSPNTRNDDLLASNEDYRWLIQEMMGFCGNTIDSPTLSTDIRLFTLLNGLLNECLQVNDTLTQSRML</sequence>
<feature type="non-terminal residue" evidence="1">
    <location>
        <position position="112"/>
    </location>
</feature>
<reference evidence="1" key="1">
    <citation type="submission" date="2015-04" db="EMBL/GenBank/DDBJ databases">
        <title>The genome sequence of the plant pathogenic Rhizarian Plasmodiophora brassicae reveals insights in its biotrophic life cycle and the origin of chitin synthesis.</title>
        <authorList>
            <person name="Schwelm A."/>
            <person name="Fogelqvist J."/>
            <person name="Knaust A."/>
            <person name="Julke S."/>
            <person name="Lilja T."/>
            <person name="Dhandapani V."/>
            <person name="Bonilla-Rosso G."/>
            <person name="Karlsson M."/>
            <person name="Shevchenko A."/>
            <person name="Choi S.R."/>
            <person name="Kim H.G."/>
            <person name="Park J.Y."/>
            <person name="Lim Y.P."/>
            <person name="Ludwig-Muller J."/>
            <person name="Dixelius C."/>
        </authorList>
    </citation>
    <scope>NUCLEOTIDE SEQUENCE</scope>
    <source>
        <tissue evidence="1">Potato root galls</tissue>
    </source>
</reference>
<name>A0A0H5QQ82_9EUKA</name>
<dbReference type="EMBL" id="HACM01003169">
    <property type="protein sequence ID" value="CRZ03611.1"/>
    <property type="molecule type" value="Transcribed_RNA"/>
</dbReference>
<dbReference type="AlphaFoldDB" id="A0A0H5QQ82"/>
<accession>A0A0H5QQ82</accession>
<protein>
    <submittedName>
        <fullName evidence="1">Uncharacterized protein</fullName>
    </submittedName>
</protein>
<proteinExistence type="predicted"/>
<evidence type="ECO:0000313" key="1">
    <source>
        <dbReference type="EMBL" id="CRZ03611.1"/>
    </source>
</evidence>